<protein>
    <recommendedName>
        <fullName evidence="1">MrkD-like receptor binding domain-containing protein</fullName>
    </recommendedName>
</protein>
<dbReference type="Proteomes" id="UP000305539">
    <property type="component" value="Unassembled WGS sequence"/>
</dbReference>
<dbReference type="OrthoDB" id="9088280at2"/>
<evidence type="ECO:0000259" key="1">
    <source>
        <dbReference type="Pfam" id="PF22003"/>
    </source>
</evidence>
<organism evidence="2 3">
    <name type="scientific">Trinickia terrae</name>
    <dbReference type="NCBI Taxonomy" id="2571161"/>
    <lineage>
        <taxon>Bacteria</taxon>
        <taxon>Pseudomonadati</taxon>
        <taxon>Pseudomonadota</taxon>
        <taxon>Betaproteobacteria</taxon>
        <taxon>Burkholderiales</taxon>
        <taxon>Burkholderiaceae</taxon>
        <taxon>Trinickia</taxon>
    </lineage>
</organism>
<evidence type="ECO:0000313" key="2">
    <source>
        <dbReference type="EMBL" id="TKC78952.1"/>
    </source>
</evidence>
<evidence type="ECO:0000313" key="3">
    <source>
        <dbReference type="Proteomes" id="UP000305539"/>
    </source>
</evidence>
<comment type="caution">
    <text evidence="2">The sequence shown here is derived from an EMBL/GenBank/DDBJ whole genome shotgun (WGS) entry which is preliminary data.</text>
</comment>
<gene>
    <name evidence="2" type="ORF">FAZ69_31425</name>
</gene>
<sequence>MLALSLPPARIAVPLNAPVGATLGTLHVAAVSDIPLKCSGESNAREVRLTRDPVPVPDFKDVYRTNVAGIGMRVSASGGSFAGIDDGARPAPYKVALPPKAERLTGFGAEIVFIKIGATHDGVLAEGRLLTVLAGGADLVDVDVPANAVVFASSQCEAVRANGMVAAGVGTGGAFTQESVLVSAGCNPELSVMVQVTQPYVYRGESLVLAPGPDASRTAGVARTRAARAAGSLADGVSAGLTGGAALSGAGGPGTAGRAGDFRR</sequence>
<dbReference type="AlphaFoldDB" id="A0A4U1HDI4"/>
<dbReference type="Pfam" id="PF22003">
    <property type="entry name" value="MrkDrd"/>
    <property type="match status" value="1"/>
</dbReference>
<name>A0A4U1HDI4_9BURK</name>
<reference evidence="2 3" key="1">
    <citation type="submission" date="2019-04" db="EMBL/GenBank/DDBJ databases">
        <title>Trinickia sp. 7GSK02, isolated from subtropical forest soil.</title>
        <authorList>
            <person name="Gao Z.-H."/>
            <person name="Qiu L.-H."/>
        </authorList>
    </citation>
    <scope>NUCLEOTIDE SEQUENCE [LARGE SCALE GENOMIC DNA]</scope>
    <source>
        <strain evidence="2 3">7GSK02</strain>
    </source>
</reference>
<accession>A0A4U1HDI4</accession>
<dbReference type="Gene3D" id="2.60.40.3310">
    <property type="match status" value="1"/>
</dbReference>
<dbReference type="EMBL" id="SWJE01000026">
    <property type="protein sequence ID" value="TKC78952.1"/>
    <property type="molecule type" value="Genomic_DNA"/>
</dbReference>
<keyword evidence="3" id="KW-1185">Reference proteome</keyword>
<dbReference type="InterPro" id="IPR054160">
    <property type="entry name" value="MrkD_recept-bd"/>
</dbReference>
<dbReference type="RefSeq" id="WP_136899112.1">
    <property type="nucleotide sequence ID" value="NZ_SWJE01000026.1"/>
</dbReference>
<proteinExistence type="predicted"/>
<feature type="domain" description="MrkD-like receptor binding" evidence="1">
    <location>
        <begin position="10"/>
        <end position="81"/>
    </location>
</feature>